<dbReference type="RefSeq" id="WP_021036319.1">
    <property type="nucleotide sequence ID" value="NZ_ARXZ02000096.1"/>
</dbReference>
<sequence>MLKGGKIIVDTVENYNFLVELGHEAGRFANVLSHIELSDSIKSYKKVASCDICEIIVLEHGYHFVNLDGIRCCKKCAEDVKKL</sequence>
<name>A0AAN4KL44_BACTU</name>
<accession>A0AAN4KL44</accession>
<evidence type="ECO:0000313" key="2">
    <source>
        <dbReference type="Proteomes" id="UP000013487"/>
    </source>
</evidence>
<protein>
    <submittedName>
        <fullName evidence="1">Uncharacterized protein</fullName>
    </submittedName>
</protein>
<proteinExistence type="predicted"/>
<dbReference type="Proteomes" id="UP000013487">
    <property type="component" value="Unassembled WGS sequence"/>
</dbReference>
<comment type="caution">
    <text evidence="1">The sequence shown here is derived from an EMBL/GenBank/DDBJ whole genome shotgun (WGS) entry which is preliminary data.</text>
</comment>
<dbReference type="AlphaFoldDB" id="A0AAN4KL44"/>
<organism evidence="1 2">
    <name type="scientific">Bacillus thuringiensis T01-328</name>
    <dbReference type="NCBI Taxonomy" id="1324966"/>
    <lineage>
        <taxon>Bacteria</taxon>
        <taxon>Bacillati</taxon>
        <taxon>Bacillota</taxon>
        <taxon>Bacilli</taxon>
        <taxon>Bacillales</taxon>
        <taxon>Bacillaceae</taxon>
        <taxon>Bacillus</taxon>
        <taxon>Bacillus cereus group</taxon>
    </lineage>
</organism>
<reference evidence="1 2" key="1">
    <citation type="journal article" date="2013" name="Genome Announc.">
        <title>Draft Genome Sequence of Bacillus thuringiensis var. thuringiensis Strain T01-328, a Brazilian Isolate That Produces a Soluble Pesticide Protein, Cry1Ia.</title>
        <authorList>
            <person name="Varani A.M."/>
            <person name="Lemos M.V."/>
            <person name="Fernandes C.C."/>
            <person name="Lemos E.G."/>
            <person name="Alves E.C."/>
            <person name="Desiderio J.A."/>
        </authorList>
    </citation>
    <scope>NUCLEOTIDE SEQUENCE [LARGE SCALE GENOMIC DNA]</scope>
    <source>
        <strain evidence="1 2">T01-328</strain>
    </source>
</reference>
<dbReference type="EMBL" id="ARXZ02000096">
    <property type="protein sequence ID" value="ERH96450.1"/>
    <property type="molecule type" value="Genomic_DNA"/>
</dbReference>
<evidence type="ECO:0000313" key="1">
    <source>
        <dbReference type="EMBL" id="ERH96450.1"/>
    </source>
</evidence>
<gene>
    <name evidence="1" type="ORF">BTCBT_007418</name>
</gene>